<accession>A0ACC7NY42</accession>
<comment type="caution">
    <text evidence="1">The sequence shown here is derived from an EMBL/GenBank/DDBJ whole genome shotgun (WGS) entry which is preliminary data.</text>
</comment>
<proteinExistence type="predicted"/>
<organism evidence="1 2">
    <name type="scientific">Paenibacillus mesotrionivorans</name>
    <dbReference type="NCBI Taxonomy" id="3160968"/>
    <lineage>
        <taxon>Bacteria</taxon>
        <taxon>Bacillati</taxon>
        <taxon>Bacillota</taxon>
        <taxon>Bacilli</taxon>
        <taxon>Bacillales</taxon>
        <taxon>Paenibacillaceae</taxon>
        <taxon>Paenibacillus</taxon>
    </lineage>
</organism>
<evidence type="ECO:0000313" key="1">
    <source>
        <dbReference type="EMBL" id="MFM9328944.1"/>
    </source>
</evidence>
<dbReference type="Proteomes" id="UP001631969">
    <property type="component" value="Unassembled WGS sequence"/>
</dbReference>
<name>A0ACC7NY42_9BACL</name>
<dbReference type="EMBL" id="JBJURJ010000006">
    <property type="protein sequence ID" value="MFM9328944.1"/>
    <property type="molecule type" value="Genomic_DNA"/>
</dbReference>
<keyword evidence="2" id="KW-1185">Reference proteome</keyword>
<reference evidence="1" key="1">
    <citation type="submission" date="2024-12" db="EMBL/GenBank/DDBJ databases">
        <authorList>
            <person name="Wu N."/>
        </authorList>
    </citation>
    <scope>NUCLEOTIDE SEQUENCE</scope>
    <source>
        <strain evidence="1">P15</strain>
    </source>
</reference>
<gene>
    <name evidence="1" type="ORF">ACI1P1_11630</name>
</gene>
<evidence type="ECO:0000313" key="2">
    <source>
        <dbReference type="Proteomes" id="UP001631969"/>
    </source>
</evidence>
<protein>
    <submittedName>
        <fullName evidence="1">Uncharacterized protein</fullName>
    </submittedName>
</protein>
<sequence>MSATALAGLIHVTYKTAWSMLHAIRGALSEGKQLLPPTGRMCLHSETLTYSHPTSSLADPPTNPSVIVCVSLTEQDEACRVHMQAVQTEDYEGGQLSRDIVEEFCNQYMGSVKQPGLTKVSRFVSRKRKKGLPLTRLAGEWLHSTFCGIGSKYRQRYLDEFCCRMNLLLQGLPLFREISRMCACPASSSISNF</sequence>